<dbReference type="PROSITE" id="PS51635">
    <property type="entry name" value="PNPLA"/>
    <property type="match status" value="1"/>
</dbReference>
<keyword evidence="1 2" id="KW-0443">Lipid metabolism</keyword>
<keyword evidence="2" id="KW-0442">Lipid degradation</keyword>
<accession>A0A7L0WEH2</accession>
<dbReference type="GO" id="GO:0005811">
    <property type="term" value="C:lipid droplet"/>
    <property type="evidence" value="ECO:0007669"/>
    <property type="project" value="TreeGrafter"/>
</dbReference>
<evidence type="ECO:0000313" key="4">
    <source>
        <dbReference type="EMBL" id="NXL89983.1"/>
    </source>
</evidence>
<name>A0A7L0WEH2_ALELA</name>
<feature type="active site" description="Proton acceptor" evidence="2">
    <location>
        <position position="156"/>
    </location>
</feature>
<dbReference type="GO" id="GO:0055088">
    <property type="term" value="P:lipid homeostasis"/>
    <property type="evidence" value="ECO:0007669"/>
    <property type="project" value="TreeGrafter"/>
</dbReference>
<dbReference type="InterPro" id="IPR033562">
    <property type="entry name" value="PLPL"/>
</dbReference>
<organism evidence="4 5">
    <name type="scientific">Alectura lathami</name>
    <name type="common">Australian brush turkey</name>
    <dbReference type="NCBI Taxonomy" id="81907"/>
    <lineage>
        <taxon>Eukaryota</taxon>
        <taxon>Metazoa</taxon>
        <taxon>Chordata</taxon>
        <taxon>Craniata</taxon>
        <taxon>Vertebrata</taxon>
        <taxon>Euteleostomi</taxon>
        <taxon>Archelosauria</taxon>
        <taxon>Archosauria</taxon>
        <taxon>Dinosauria</taxon>
        <taxon>Saurischia</taxon>
        <taxon>Theropoda</taxon>
        <taxon>Coelurosauria</taxon>
        <taxon>Aves</taxon>
        <taxon>Neognathae</taxon>
        <taxon>Galloanserae</taxon>
        <taxon>Galliformes</taxon>
        <taxon>Megapodiidae</taxon>
        <taxon>Alectura</taxon>
    </lineage>
</organism>
<feature type="non-terminal residue" evidence="4">
    <location>
        <position position="1"/>
    </location>
</feature>
<evidence type="ECO:0000313" key="5">
    <source>
        <dbReference type="Proteomes" id="UP000562322"/>
    </source>
</evidence>
<dbReference type="GO" id="GO:0019433">
    <property type="term" value="P:triglyceride catabolic process"/>
    <property type="evidence" value="ECO:0007669"/>
    <property type="project" value="TreeGrafter"/>
</dbReference>
<reference evidence="4 5" key="1">
    <citation type="submission" date="2019-09" db="EMBL/GenBank/DDBJ databases">
        <title>Bird 10,000 Genomes (B10K) Project - Family phase.</title>
        <authorList>
            <person name="Zhang G."/>
        </authorList>
    </citation>
    <scope>NUCLEOTIDE SEQUENCE [LARGE SCALE GENOMIC DNA]</scope>
    <source>
        <strain evidence="4">B10K-DU-001-39</strain>
        <tissue evidence="4">Muscle</tissue>
    </source>
</reference>
<dbReference type="Proteomes" id="UP000562322">
    <property type="component" value="Unassembled WGS sequence"/>
</dbReference>
<feature type="non-terminal residue" evidence="4">
    <location>
        <position position="215"/>
    </location>
</feature>
<dbReference type="InterPro" id="IPR016035">
    <property type="entry name" value="Acyl_Trfase/lysoPLipase"/>
</dbReference>
<sequence>FSLLFRGCGFMHVYEAGVLKALQELSPEMLESASKIYGASSGSIVAALAVCGCDIDEMQQYLFTVGKPCFSRLLAAWRNILHILRDSLNKFLPVNAHQLASGKLHIILTRVRDLRSVVVSEFASKEDIIQAVLCSCFIPVCFGFFPPQYRGVHYIDGEFGMWKDNYTSQTTITVSAFAGEYDICPRECPVAFLALQIIGNIFQISKKNLVRIQHI</sequence>
<dbReference type="Pfam" id="PF01734">
    <property type="entry name" value="Patatin"/>
    <property type="match status" value="1"/>
</dbReference>
<evidence type="ECO:0000256" key="1">
    <source>
        <dbReference type="ARBA" id="ARBA00023098"/>
    </source>
</evidence>
<dbReference type="Gene3D" id="3.40.1090.10">
    <property type="entry name" value="Cytosolic phospholipase A2 catalytic domain"/>
    <property type="match status" value="2"/>
</dbReference>
<proteinExistence type="predicted"/>
<dbReference type="EMBL" id="VXAV01006569">
    <property type="protein sequence ID" value="NXL89983.1"/>
    <property type="molecule type" value="Genomic_DNA"/>
</dbReference>
<feature type="short sequence motif" description="GXSXG" evidence="2">
    <location>
        <begin position="38"/>
        <end position="42"/>
    </location>
</feature>
<dbReference type="PANTHER" id="PTHR12406">
    <property type="entry name" value="CALCIUM-INDEPENDENT PHOSPHOLIPASE A2 IPLA2 -RELATED"/>
    <property type="match status" value="1"/>
</dbReference>
<gene>
    <name evidence="4" type="primary">Pnpla1_0</name>
    <name evidence="4" type="ORF">ALELAT_R07524</name>
</gene>
<protein>
    <submittedName>
        <fullName evidence="4">PLPL1 protein</fullName>
    </submittedName>
</protein>
<dbReference type="OrthoDB" id="197155at2759"/>
<evidence type="ECO:0000256" key="2">
    <source>
        <dbReference type="PROSITE-ProRule" id="PRU01161"/>
    </source>
</evidence>
<comment type="caution">
    <text evidence="4">The sequence shown here is derived from an EMBL/GenBank/DDBJ whole genome shotgun (WGS) entry which is preliminary data.</text>
</comment>
<evidence type="ECO:0000259" key="3">
    <source>
        <dbReference type="PROSITE" id="PS51635"/>
    </source>
</evidence>
<dbReference type="InterPro" id="IPR002641">
    <property type="entry name" value="PNPLA_dom"/>
</dbReference>
<dbReference type="AlphaFoldDB" id="A0A7L0WEH2"/>
<feature type="domain" description="PNPLA" evidence="3">
    <location>
        <begin position="3"/>
        <end position="171"/>
    </location>
</feature>
<dbReference type="GO" id="GO:0005737">
    <property type="term" value="C:cytoplasm"/>
    <property type="evidence" value="ECO:0007669"/>
    <property type="project" value="TreeGrafter"/>
</dbReference>
<dbReference type="GO" id="GO:0016020">
    <property type="term" value="C:membrane"/>
    <property type="evidence" value="ECO:0007669"/>
    <property type="project" value="TreeGrafter"/>
</dbReference>
<dbReference type="GO" id="GO:0004806">
    <property type="term" value="F:triacylglycerol lipase activity"/>
    <property type="evidence" value="ECO:0007669"/>
    <property type="project" value="TreeGrafter"/>
</dbReference>
<dbReference type="PANTHER" id="PTHR12406:SF23">
    <property type="entry name" value="OMEGA-HYDROXYCERAMIDE TRANSACYLASE"/>
    <property type="match status" value="1"/>
</dbReference>
<feature type="active site" description="Nucleophile" evidence="2">
    <location>
        <position position="40"/>
    </location>
</feature>
<dbReference type="SUPFAM" id="SSF52151">
    <property type="entry name" value="FabD/lysophospholipase-like"/>
    <property type="match status" value="1"/>
</dbReference>
<comment type="caution">
    <text evidence="2">Lacks conserved residue(s) required for the propagation of feature annotation.</text>
</comment>
<keyword evidence="2" id="KW-0378">Hydrolase</keyword>
<keyword evidence="5" id="KW-1185">Reference proteome</keyword>